<organism evidence="5 6">
    <name type="scientific">Paenibacillus thalictri</name>
    <dbReference type="NCBI Taxonomy" id="2527873"/>
    <lineage>
        <taxon>Bacteria</taxon>
        <taxon>Bacillati</taxon>
        <taxon>Bacillota</taxon>
        <taxon>Bacilli</taxon>
        <taxon>Bacillales</taxon>
        <taxon>Paenibacillaceae</taxon>
        <taxon>Paenibacillus</taxon>
    </lineage>
</organism>
<dbReference type="PANTHER" id="PTHR33164:SF56">
    <property type="entry name" value="HTH-TYPE TRANSCRIPTIONAL REGULATOR MHQR"/>
    <property type="match status" value="1"/>
</dbReference>
<dbReference type="InterPro" id="IPR036390">
    <property type="entry name" value="WH_DNA-bd_sf"/>
</dbReference>
<dbReference type="PRINTS" id="PR00598">
    <property type="entry name" value="HTHMARR"/>
</dbReference>
<dbReference type="OrthoDB" id="9799747at2"/>
<dbReference type="InterPro" id="IPR039422">
    <property type="entry name" value="MarR/SlyA-like"/>
</dbReference>
<comment type="caution">
    <text evidence="5">The sequence shown here is derived from an EMBL/GenBank/DDBJ whole genome shotgun (WGS) entry which is preliminary data.</text>
</comment>
<name>A0A4Q9DKC1_9BACL</name>
<dbReference type="EMBL" id="SIRE01000022">
    <property type="protein sequence ID" value="TBL73050.1"/>
    <property type="molecule type" value="Genomic_DNA"/>
</dbReference>
<dbReference type="PANTHER" id="PTHR33164">
    <property type="entry name" value="TRANSCRIPTIONAL REGULATOR, MARR FAMILY"/>
    <property type="match status" value="1"/>
</dbReference>
<evidence type="ECO:0000256" key="3">
    <source>
        <dbReference type="ARBA" id="ARBA00023163"/>
    </source>
</evidence>
<dbReference type="PROSITE" id="PS01117">
    <property type="entry name" value="HTH_MARR_1"/>
    <property type="match status" value="1"/>
</dbReference>
<proteinExistence type="predicted"/>
<dbReference type="Proteomes" id="UP000293142">
    <property type="component" value="Unassembled WGS sequence"/>
</dbReference>
<dbReference type="Gene3D" id="1.10.10.10">
    <property type="entry name" value="Winged helix-like DNA-binding domain superfamily/Winged helix DNA-binding domain"/>
    <property type="match status" value="1"/>
</dbReference>
<sequence length="159" mass="17919">MKVTPPTIQNDEALSLKLMVVLSKAYKSVMEKAAKDIKRYGMSPSEFGILEVLYTKGKIPIQKIGEKILISSGTMTYNVDKLEKRGLVARIPCQEDRRVVYAELTDDGRQLFERIFPQHAAEVNHIFSGLTAEQKLEAIEMLKIIGKGVHIDDRNISDN</sequence>
<keyword evidence="1" id="KW-0805">Transcription regulation</keyword>
<gene>
    <name evidence="5" type="ORF">EYB31_27880</name>
</gene>
<dbReference type="Pfam" id="PF01047">
    <property type="entry name" value="MarR"/>
    <property type="match status" value="1"/>
</dbReference>
<dbReference type="InterPro" id="IPR036388">
    <property type="entry name" value="WH-like_DNA-bd_sf"/>
</dbReference>
<dbReference type="GO" id="GO:0003700">
    <property type="term" value="F:DNA-binding transcription factor activity"/>
    <property type="evidence" value="ECO:0007669"/>
    <property type="project" value="InterPro"/>
</dbReference>
<reference evidence="5 6" key="1">
    <citation type="submission" date="2019-02" db="EMBL/GenBank/DDBJ databases">
        <title>Paenibacillus sp. nov., isolated from surface-sterilized tissue of Thalictrum simplex L.</title>
        <authorList>
            <person name="Tuo L."/>
        </authorList>
    </citation>
    <scope>NUCLEOTIDE SEQUENCE [LARGE SCALE GENOMIC DNA]</scope>
    <source>
        <strain evidence="5 6">N2SHLJ1</strain>
    </source>
</reference>
<dbReference type="PROSITE" id="PS50995">
    <property type="entry name" value="HTH_MARR_2"/>
    <property type="match status" value="1"/>
</dbReference>
<dbReference type="InterPro" id="IPR000835">
    <property type="entry name" value="HTH_MarR-typ"/>
</dbReference>
<evidence type="ECO:0000256" key="1">
    <source>
        <dbReference type="ARBA" id="ARBA00023015"/>
    </source>
</evidence>
<feature type="domain" description="HTH marR-type" evidence="4">
    <location>
        <begin position="12"/>
        <end position="147"/>
    </location>
</feature>
<evidence type="ECO:0000256" key="2">
    <source>
        <dbReference type="ARBA" id="ARBA00023125"/>
    </source>
</evidence>
<dbReference type="SMART" id="SM00347">
    <property type="entry name" value="HTH_MARR"/>
    <property type="match status" value="1"/>
</dbReference>
<accession>A0A4Q9DKC1</accession>
<keyword evidence="6" id="KW-1185">Reference proteome</keyword>
<keyword evidence="2" id="KW-0238">DNA-binding</keyword>
<dbReference type="AlphaFoldDB" id="A0A4Q9DKC1"/>
<evidence type="ECO:0000313" key="5">
    <source>
        <dbReference type="EMBL" id="TBL73050.1"/>
    </source>
</evidence>
<evidence type="ECO:0000259" key="4">
    <source>
        <dbReference type="PROSITE" id="PS50995"/>
    </source>
</evidence>
<dbReference type="InterPro" id="IPR023187">
    <property type="entry name" value="Tscrpt_reg_MarR-type_CS"/>
</dbReference>
<keyword evidence="3" id="KW-0804">Transcription</keyword>
<dbReference type="RefSeq" id="WP_131016767.1">
    <property type="nucleotide sequence ID" value="NZ_SIRE01000022.1"/>
</dbReference>
<evidence type="ECO:0000313" key="6">
    <source>
        <dbReference type="Proteomes" id="UP000293142"/>
    </source>
</evidence>
<dbReference type="SUPFAM" id="SSF46785">
    <property type="entry name" value="Winged helix' DNA-binding domain"/>
    <property type="match status" value="1"/>
</dbReference>
<dbReference type="GO" id="GO:0003677">
    <property type="term" value="F:DNA binding"/>
    <property type="evidence" value="ECO:0007669"/>
    <property type="project" value="UniProtKB-KW"/>
</dbReference>
<protein>
    <submittedName>
        <fullName evidence="5">MarR family transcriptional regulator</fullName>
    </submittedName>
</protein>
<dbReference type="GO" id="GO:0006950">
    <property type="term" value="P:response to stress"/>
    <property type="evidence" value="ECO:0007669"/>
    <property type="project" value="TreeGrafter"/>
</dbReference>